<proteinExistence type="predicted"/>
<name>A0A8K0FXW9_IGNLU</name>
<feature type="region of interest" description="Disordered" evidence="1">
    <location>
        <begin position="23"/>
        <end position="56"/>
    </location>
</feature>
<evidence type="ECO:0000256" key="1">
    <source>
        <dbReference type="SAM" id="MobiDB-lite"/>
    </source>
</evidence>
<keyword evidence="3" id="KW-1185">Reference proteome</keyword>
<accession>A0A8K0FXW9</accession>
<organism evidence="2 3">
    <name type="scientific">Ignelater luminosus</name>
    <name type="common">Cucubano</name>
    <name type="synonym">Pyrophorus luminosus</name>
    <dbReference type="NCBI Taxonomy" id="2038154"/>
    <lineage>
        <taxon>Eukaryota</taxon>
        <taxon>Metazoa</taxon>
        <taxon>Ecdysozoa</taxon>
        <taxon>Arthropoda</taxon>
        <taxon>Hexapoda</taxon>
        <taxon>Insecta</taxon>
        <taxon>Pterygota</taxon>
        <taxon>Neoptera</taxon>
        <taxon>Endopterygota</taxon>
        <taxon>Coleoptera</taxon>
        <taxon>Polyphaga</taxon>
        <taxon>Elateriformia</taxon>
        <taxon>Elateroidea</taxon>
        <taxon>Elateridae</taxon>
        <taxon>Agrypninae</taxon>
        <taxon>Pyrophorini</taxon>
        <taxon>Ignelater</taxon>
    </lineage>
</organism>
<reference evidence="2" key="1">
    <citation type="submission" date="2019-08" db="EMBL/GenBank/DDBJ databases">
        <title>The genome of the North American firefly Photinus pyralis.</title>
        <authorList>
            <consortium name="Photinus pyralis genome working group"/>
            <person name="Fallon T.R."/>
            <person name="Sander Lower S.E."/>
            <person name="Weng J.-K."/>
        </authorList>
    </citation>
    <scope>NUCLEOTIDE SEQUENCE</scope>
    <source>
        <strain evidence="2">TRF0915ILg1</strain>
        <tissue evidence="2">Whole body</tissue>
    </source>
</reference>
<comment type="caution">
    <text evidence="2">The sequence shown here is derived from an EMBL/GenBank/DDBJ whole genome shotgun (WGS) entry which is preliminary data.</text>
</comment>
<dbReference type="AlphaFoldDB" id="A0A8K0FXW9"/>
<feature type="compositionally biased region" description="Basic and acidic residues" evidence="1">
    <location>
        <begin position="27"/>
        <end position="47"/>
    </location>
</feature>
<dbReference type="EMBL" id="VTPC01090920">
    <property type="protein sequence ID" value="KAF2880722.1"/>
    <property type="molecule type" value="Genomic_DNA"/>
</dbReference>
<evidence type="ECO:0000313" key="3">
    <source>
        <dbReference type="Proteomes" id="UP000801492"/>
    </source>
</evidence>
<feature type="non-terminal residue" evidence="2">
    <location>
        <position position="56"/>
    </location>
</feature>
<gene>
    <name evidence="2" type="ORF">ILUMI_25448</name>
</gene>
<dbReference type="Proteomes" id="UP000801492">
    <property type="component" value="Unassembled WGS sequence"/>
</dbReference>
<evidence type="ECO:0000313" key="2">
    <source>
        <dbReference type="EMBL" id="KAF2880722.1"/>
    </source>
</evidence>
<sequence>MKVDYYNIDSAWKDYFKKLLNGEEDSKEERQTQAHVQDKNEDKEEMHPPNLEEVPS</sequence>
<protein>
    <submittedName>
        <fullName evidence="2">Uncharacterized protein</fullName>
    </submittedName>
</protein>